<dbReference type="GO" id="GO:0004622">
    <property type="term" value="F:phosphatidylcholine lysophospholipase activity"/>
    <property type="evidence" value="ECO:0007669"/>
    <property type="project" value="TreeGrafter"/>
</dbReference>
<dbReference type="InterPro" id="IPR013830">
    <property type="entry name" value="SGNH_hydro"/>
</dbReference>
<dbReference type="EMBL" id="JACJII010000001">
    <property type="protein sequence ID" value="MBA9003238.1"/>
    <property type="molecule type" value="Genomic_DNA"/>
</dbReference>
<keyword evidence="2" id="KW-0732">Signal</keyword>
<organism evidence="4 5">
    <name type="scientific">Thermomonospora cellulosilytica</name>
    <dbReference type="NCBI Taxonomy" id="1411118"/>
    <lineage>
        <taxon>Bacteria</taxon>
        <taxon>Bacillati</taxon>
        <taxon>Actinomycetota</taxon>
        <taxon>Actinomycetes</taxon>
        <taxon>Streptosporangiales</taxon>
        <taxon>Thermomonosporaceae</taxon>
        <taxon>Thermomonospora</taxon>
    </lineage>
</organism>
<name>A0A7W3R7I6_9ACTN</name>
<dbReference type="InterPro" id="IPR051532">
    <property type="entry name" value="Ester_Hydrolysis_Enzymes"/>
</dbReference>
<feature type="signal peptide" evidence="2">
    <location>
        <begin position="1"/>
        <end position="17"/>
    </location>
</feature>
<sequence length="250" mass="26570">MALVVLVCGCSSVPATGAAARPTQAEPVRPARPHVPVVFVLGDSYTAGIRAVPAERTYAAETARRLGWQIVIGGYAGTGFVNDGRIGRNFAELYTAQLAWRPAPDMVVVSGGHNDHRAPELVAPAADRLLRDIRARWPRAHLVLMGPLWGGDPTESARRVRDSLRRVAAALGVPFVDPLTWITGNVRAGTGNAVTYVLDDGVHLTPAGNRYVADRLVGELRALGLDRPMLGAPARRPARSPDPAAAHQGP</sequence>
<evidence type="ECO:0000313" key="4">
    <source>
        <dbReference type="EMBL" id="MBA9003238.1"/>
    </source>
</evidence>
<proteinExistence type="predicted"/>
<dbReference type="AlphaFoldDB" id="A0A7W3R7I6"/>
<dbReference type="RefSeq" id="WP_233358915.1">
    <property type="nucleotide sequence ID" value="NZ_JACJII010000001.1"/>
</dbReference>
<dbReference type="PANTHER" id="PTHR30383:SF5">
    <property type="entry name" value="SGNH HYDROLASE-TYPE ESTERASE DOMAIN-CONTAINING PROTEIN"/>
    <property type="match status" value="1"/>
</dbReference>
<evidence type="ECO:0000313" key="5">
    <source>
        <dbReference type="Proteomes" id="UP000539313"/>
    </source>
</evidence>
<evidence type="ECO:0000256" key="1">
    <source>
        <dbReference type="SAM" id="MobiDB-lite"/>
    </source>
</evidence>
<dbReference type="SUPFAM" id="SSF52266">
    <property type="entry name" value="SGNH hydrolase"/>
    <property type="match status" value="1"/>
</dbReference>
<protein>
    <submittedName>
        <fullName evidence="4">Lysophospholipase L1-like esterase</fullName>
    </submittedName>
</protein>
<dbReference type="InterPro" id="IPR036514">
    <property type="entry name" value="SGNH_hydro_sf"/>
</dbReference>
<dbReference type="Pfam" id="PF13472">
    <property type="entry name" value="Lipase_GDSL_2"/>
    <property type="match status" value="1"/>
</dbReference>
<dbReference type="PANTHER" id="PTHR30383">
    <property type="entry name" value="THIOESTERASE 1/PROTEASE 1/LYSOPHOSPHOLIPASE L1"/>
    <property type="match status" value="1"/>
</dbReference>
<reference evidence="4 5" key="1">
    <citation type="submission" date="2020-08" db="EMBL/GenBank/DDBJ databases">
        <title>Sequencing the genomes of 1000 actinobacteria strains.</title>
        <authorList>
            <person name="Klenk H.-P."/>
        </authorList>
    </citation>
    <scope>NUCLEOTIDE SEQUENCE [LARGE SCALE GENOMIC DNA]</scope>
    <source>
        <strain evidence="4 5">DSM 45823</strain>
    </source>
</reference>
<dbReference type="Proteomes" id="UP000539313">
    <property type="component" value="Unassembled WGS sequence"/>
</dbReference>
<comment type="caution">
    <text evidence="4">The sequence shown here is derived from an EMBL/GenBank/DDBJ whole genome shotgun (WGS) entry which is preliminary data.</text>
</comment>
<evidence type="ECO:0000256" key="2">
    <source>
        <dbReference type="SAM" id="SignalP"/>
    </source>
</evidence>
<evidence type="ECO:0000259" key="3">
    <source>
        <dbReference type="Pfam" id="PF13472"/>
    </source>
</evidence>
<keyword evidence="5" id="KW-1185">Reference proteome</keyword>
<feature type="region of interest" description="Disordered" evidence="1">
    <location>
        <begin position="231"/>
        <end position="250"/>
    </location>
</feature>
<feature type="compositionally biased region" description="Low complexity" evidence="1">
    <location>
        <begin position="241"/>
        <end position="250"/>
    </location>
</feature>
<gene>
    <name evidence="4" type="ORF">HNR21_002120</name>
</gene>
<dbReference type="Gene3D" id="3.40.50.1110">
    <property type="entry name" value="SGNH hydrolase"/>
    <property type="match status" value="1"/>
</dbReference>
<dbReference type="CDD" id="cd00229">
    <property type="entry name" value="SGNH_hydrolase"/>
    <property type="match status" value="1"/>
</dbReference>
<feature type="chain" id="PRO_5038941309" evidence="2">
    <location>
        <begin position="18"/>
        <end position="250"/>
    </location>
</feature>
<feature type="domain" description="SGNH hydrolase-type esterase" evidence="3">
    <location>
        <begin position="40"/>
        <end position="210"/>
    </location>
</feature>
<accession>A0A7W3R7I6</accession>